<evidence type="ECO:0008006" key="3">
    <source>
        <dbReference type="Google" id="ProtNLM"/>
    </source>
</evidence>
<evidence type="ECO:0000313" key="1">
    <source>
        <dbReference type="EMBL" id="SLN55942.1"/>
    </source>
</evidence>
<dbReference type="EMBL" id="FWFR01000002">
    <property type="protein sequence ID" value="SLN55942.1"/>
    <property type="molecule type" value="Genomic_DNA"/>
</dbReference>
<reference evidence="1 2" key="1">
    <citation type="submission" date="2017-03" db="EMBL/GenBank/DDBJ databases">
        <authorList>
            <person name="Afonso C.L."/>
            <person name="Miller P.J."/>
            <person name="Scott M.A."/>
            <person name="Spackman E."/>
            <person name="Goraichik I."/>
            <person name="Dimitrov K.M."/>
            <person name="Suarez D.L."/>
            <person name="Swayne D.E."/>
        </authorList>
    </citation>
    <scope>NUCLEOTIDE SEQUENCE [LARGE SCALE GENOMIC DNA]</scope>
    <source>
        <strain evidence="1 2">CECT 7691</strain>
    </source>
</reference>
<evidence type="ECO:0000313" key="2">
    <source>
        <dbReference type="Proteomes" id="UP000193200"/>
    </source>
</evidence>
<dbReference type="OrthoDB" id="505007at2"/>
<protein>
    <recommendedName>
        <fullName evidence="3">HD/PDEase domain-containing protein</fullName>
    </recommendedName>
</protein>
<name>A0A1Y5T509_9PROT</name>
<sequence length="279" mass="31177">MEAFDAKGILVENFVGRLEAGYRRLFGDSNAENANLIRTSATMAMEIISNSDALYHNVEHSMLVTLVGQEMLRGKFLSEGSVSERDWVHFVISLLCHDIGYVRGICPGDRPGHAVIDGDGNTIEIPAGATDAFLTPHHVERGKLFVLFRFRDHPLVDCNVIADNIERTRFPVPANEDSEESGDYPGLIRAADLVGQLADPDYLTKVAALYHEFAETGANRVLGATSPEDLRETYPDFFWSHVSDHVATGLRYLRVTREGRHWEAGLYSHVFTEEHRHAL</sequence>
<proteinExistence type="predicted"/>
<dbReference type="Proteomes" id="UP000193200">
    <property type="component" value="Unassembled WGS sequence"/>
</dbReference>
<dbReference type="InParanoid" id="A0A1Y5T509"/>
<keyword evidence="2" id="KW-1185">Reference proteome</keyword>
<gene>
    <name evidence="1" type="ORF">OCH7691_02407</name>
</gene>
<dbReference type="AlphaFoldDB" id="A0A1Y5T509"/>
<accession>A0A1Y5T509</accession>
<organism evidence="1 2">
    <name type="scientific">Oceanibacterium hippocampi</name>
    <dbReference type="NCBI Taxonomy" id="745714"/>
    <lineage>
        <taxon>Bacteria</taxon>
        <taxon>Pseudomonadati</taxon>
        <taxon>Pseudomonadota</taxon>
        <taxon>Alphaproteobacteria</taxon>
        <taxon>Sneathiellales</taxon>
        <taxon>Sneathiellaceae</taxon>
        <taxon>Oceanibacterium</taxon>
    </lineage>
</organism>
<dbReference type="RefSeq" id="WP_085883768.1">
    <property type="nucleotide sequence ID" value="NZ_FWFR01000002.1"/>
</dbReference>